<dbReference type="OrthoDB" id="6159439at2759"/>
<protein>
    <submittedName>
        <fullName evidence="7">Homeotic protein antennapedia</fullName>
    </submittedName>
</protein>
<feature type="region of interest" description="Disordered" evidence="6">
    <location>
        <begin position="160"/>
        <end position="182"/>
    </location>
</feature>
<reference evidence="7 8" key="1">
    <citation type="journal article" date="2019" name="Commun. Biol.">
        <title>The bagworm genome reveals a unique fibroin gene that provides high tensile strength.</title>
        <authorList>
            <person name="Kono N."/>
            <person name="Nakamura H."/>
            <person name="Ohtoshi R."/>
            <person name="Tomita M."/>
            <person name="Numata K."/>
            <person name="Arakawa K."/>
        </authorList>
    </citation>
    <scope>NUCLEOTIDE SEQUENCE [LARGE SCALE GENOMIC DNA]</scope>
</reference>
<dbReference type="STRING" id="151549.A0A4C1ZVR7"/>
<dbReference type="InterPro" id="IPR001827">
    <property type="entry name" value="Homeobox_Antennapedia_CS"/>
</dbReference>
<dbReference type="PROSITE" id="PS00032">
    <property type="entry name" value="ANTENNAPEDIA"/>
    <property type="match status" value="1"/>
</dbReference>
<feature type="region of interest" description="Disordered" evidence="6">
    <location>
        <begin position="252"/>
        <end position="284"/>
    </location>
</feature>
<evidence type="ECO:0000256" key="5">
    <source>
        <dbReference type="ARBA" id="ARBA00023242"/>
    </source>
</evidence>
<dbReference type="GO" id="GO:0003700">
    <property type="term" value="F:DNA-binding transcription factor activity"/>
    <property type="evidence" value="ECO:0007669"/>
    <property type="project" value="InterPro"/>
</dbReference>
<comment type="caution">
    <text evidence="7">The sequence shown here is derived from an EMBL/GenBank/DDBJ whole genome shotgun (WGS) entry which is preliminary data.</text>
</comment>
<dbReference type="Proteomes" id="UP000299102">
    <property type="component" value="Unassembled WGS sequence"/>
</dbReference>
<feature type="compositionally biased region" description="Pro residues" evidence="6">
    <location>
        <begin position="268"/>
        <end position="277"/>
    </location>
</feature>
<keyword evidence="3" id="KW-0238">DNA-binding</keyword>
<evidence type="ECO:0000256" key="2">
    <source>
        <dbReference type="ARBA" id="ARBA00022473"/>
    </source>
</evidence>
<name>A0A4C1ZVR7_EUMVA</name>
<gene>
    <name evidence="7" type="primary">Antp</name>
    <name evidence="7" type="ORF">EVAR_100735_1</name>
</gene>
<dbReference type="GO" id="GO:0005634">
    <property type="term" value="C:nucleus"/>
    <property type="evidence" value="ECO:0007669"/>
    <property type="project" value="UniProtKB-SubCell"/>
</dbReference>
<keyword evidence="5" id="KW-0539">Nucleus</keyword>
<keyword evidence="2" id="KW-0217">Developmental protein</keyword>
<keyword evidence="8" id="KW-1185">Reference proteome</keyword>
<sequence>MSAGSQIDLSVHAIRRGSDAEPPSECRARAHQSEPRPPVNGPRGAGAPATRECPGAATDRSDASAGCGPAMSANNCDSMTYFANTYMPDMRNGGGHEHQQAHAHYGAVPQQGHEMEGCEQQLRPAQHHYPAQPAPGMPYPRFPPYDRLGYYQQMEQNGYRPDSPSQMGHMGPKSDGYGPNGHQPTAPAVYSSCKLQAAAAGGGAVPGSPPLEQAQQMPAHHMHAPQHMGALPHGVHPPHQQHLMYPVDEMQHQTQMPPMHQQPMHAQQPPPQQPPPNTNASLPSPLYPWMRSQFVDWSEYKTRRCTDFIDTNSKLTIVRIRANKIGDSVSDNSDQQTSQHGLVITLSGSARCLQIRSASVRVSLNVYRYVRLRGRLNFGLINSEPPCGID</sequence>
<evidence type="ECO:0000256" key="3">
    <source>
        <dbReference type="ARBA" id="ARBA00023125"/>
    </source>
</evidence>
<dbReference type="GO" id="GO:0003677">
    <property type="term" value="F:DNA binding"/>
    <property type="evidence" value="ECO:0007669"/>
    <property type="project" value="UniProtKB-KW"/>
</dbReference>
<feature type="region of interest" description="Disordered" evidence="6">
    <location>
        <begin position="1"/>
        <end position="67"/>
    </location>
</feature>
<evidence type="ECO:0000313" key="7">
    <source>
        <dbReference type="EMBL" id="GBP91194.1"/>
    </source>
</evidence>
<evidence type="ECO:0000313" key="8">
    <source>
        <dbReference type="Proteomes" id="UP000299102"/>
    </source>
</evidence>
<proteinExistence type="predicted"/>
<feature type="compositionally biased region" description="Low complexity" evidence="6">
    <location>
        <begin position="252"/>
        <end position="267"/>
    </location>
</feature>
<dbReference type="AlphaFoldDB" id="A0A4C1ZVR7"/>
<comment type="subcellular location">
    <subcellularLocation>
        <location evidence="1">Nucleus</location>
    </subcellularLocation>
</comment>
<evidence type="ECO:0000256" key="6">
    <source>
        <dbReference type="SAM" id="MobiDB-lite"/>
    </source>
</evidence>
<organism evidence="7 8">
    <name type="scientific">Eumeta variegata</name>
    <name type="common">Bagworm moth</name>
    <name type="synonym">Eumeta japonica</name>
    <dbReference type="NCBI Taxonomy" id="151549"/>
    <lineage>
        <taxon>Eukaryota</taxon>
        <taxon>Metazoa</taxon>
        <taxon>Ecdysozoa</taxon>
        <taxon>Arthropoda</taxon>
        <taxon>Hexapoda</taxon>
        <taxon>Insecta</taxon>
        <taxon>Pterygota</taxon>
        <taxon>Neoptera</taxon>
        <taxon>Endopterygota</taxon>
        <taxon>Lepidoptera</taxon>
        <taxon>Glossata</taxon>
        <taxon>Ditrysia</taxon>
        <taxon>Tineoidea</taxon>
        <taxon>Psychidae</taxon>
        <taxon>Oiketicinae</taxon>
        <taxon>Eumeta</taxon>
    </lineage>
</organism>
<keyword evidence="4" id="KW-0371">Homeobox</keyword>
<evidence type="ECO:0000256" key="4">
    <source>
        <dbReference type="ARBA" id="ARBA00023155"/>
    </source>
</evidence>
<accession>A0A4C1ZVR7</accession>
<feature type="compositionally biased region" description="Basic and acidic residues" evidence="6">
    <location>
        <begin position="16"/>
        <end position="34"/>
    </location>
</feature>
<evidence type="ECO:0000256" key="1">
    <source>
        <dbReference type="ARBA" id="ARBA00004123"/>
    </source>
</evidence>
<feature type="region of interest" description="Disordered" evidence="6">
    <location>
        <begin position="200"/>
        <end position="220"/>
    </location>
</feature>
<dbReference type="EMBL" id="BGZK01002150">
    <property type="protein sequence ID" value="GBP91194.1"/>
    <property type="molecule type" value="Genomic_DNA"/>
</dbReference>